<gene>
    <name evidence="1" type="ORF">WCD58_11320</name>
</gene>
<dbReference type="InterPro" id="IPR012349">
    <property type="entry name" value="Split_barrel_FMN-bd"/>
</dbReference>
<comment type="caution">
    <text evidence="1">The sequence shown here is derived from an EMBL/GenBank/DDBJ whole genome shotgun (WGS) entry which is preliminary data.</text>
</comment>
<dbReference type="EMBL" id="JBBEGM010000003">
    <property type="protein sequence ID" value="MEJ2861750.1"/>
    <property type="molecule type" value="Genomic_DNA"/>
</dbReference>
<accession>A0ABU8M4K5</accession>
<organism evidence="1 2">
    <name type="scientific">Actinomycetospora flava</name>
    <dbReference type="NCBI Taxonomy" id="3129232"/>
    <lineage>
        <taxon>Bacteria</taxon>
        <taxon>Bacillati</taxon>
        <taxon>Actinomycetota</taxon>
        <taxon>Actinomycetes</taxon>
        <taxon>Pseudonocardiales</taxon>
        <taxon>Pseudonocardiaceae</taxon>
        <taxon>Actinomycetospora</taxon>
    </lineage>
</organism>
<dbReference type="Gene3D" id="2.30.110.10">
    <property type="entry name" value="Electron Transport, Fmn-binding Protein, Chain A"/>
    <property type="match status" value="1"/>
</dbReference>
<name>A0ABU8M4K5_9PSEU</name>
<reference evidence="1 2" key="1">
    <citation type="submission" date="2024-03" db="EMBL/GenBank/DDBJ databases">
        <title>Actinomycetospora sp. OC33-EN07, a novel actinomycete isolated from wild orchid (Aerides multiflora).</title>
        <authorList>
            <person name="Suriyachadkun C."/>
        </authorList>
    </citation>
    <scope>NUCLEOTIDE SEQUENCE [LARGE SCALE GENOMIC DNA]</scope>
    <source>
        <strain evidence="1 2">OC33-EN07</strain>
    </source>
</reference>
<evidence type="ECO:0008006" key="3">
    <source>
        <dbReference type="Google" id="ProtNLM"/>
    </source>
</evidence>
<sequence length="115" mass="12740">MSLFQTAAAAVNRLVRPLVASPQWGSLVSGWMTVVTYTGRRSGRRFTLPVAYRRDGDEVTIGVEFPDRKNWWRNFTGDGAPLAVRLDGVDQPGHGVARRTDDGRVTVDVRLDRAA</sequence>
<evidence type="ECO:0000313" key="1">
    <source>
        <dbReference type="EMBL" id="MEJ2861750.1"/>
    </source>
</evidence>
<dbReference type="RefSeq" id="WP_337702724.1">
    <property type="nucleotide sequence ID" value="NZ_JBBEGM010000003.1"/>
</dbReference>
<keyword evidence="2" id="KW-1185">Reference proteome</keyword>
<evidence type="ECO:0000313" key="2">
    <source>
        <dbReference type="Proteomes" id="UP001369736"/>
    </source>
</evidence>
<proteinExistence type="predicted"/>
<protein>
    <recommendedName>
        <fullName evidence="3">Deazaflavin-dependent oxidoreductase (Nitroreductase family)</fullName>
    </recommendedName>
</protein>
<dbReference type="Proteomes" id="UP001369736">
    <property type="component" value="Unassembled WGS sequence"/>
</dbReference>